<accession>A0AAV9I8Q3</accession>
<comment type="catalytic activity">
    <reaction evidence="1">
        <text>9,9'-di-cis-zeta-carotene + 2 a quinone = 7,7',9,9'-tetra-cis-lycopene + 2 a quinol</text>
        <dbReference type="Rhea" id="RHEA:30955"/>
        <dbReference type="ChEBI" id="CHEBI:24646"/>
        <dbReference type="ChEBI" id="CHEBI:48716"/>
        <dbReference type="ChEBI" id="CHEBI:62466"/>
        <dbReference type="ChEBI" id="CHEBI:132124"/>
        <dbReference type="EC" id="1.3.5.6"/>
    </reaction>
</comment>
<evidence type="ECO:0000313" key="11">
    <source>
        <dbReference type="EMBL" id="KAK4523697.1"/>
    </source>
</evidence>
<evidence type="ECO:0000256" key="8">
    <source>
        <dbReference type="ARBA" id="ARBA00030952"/>
    </source>
</evidence>
<dbReference type="EC" id="1.3.5.6" evidence="4"/>
<protein>
    <recommendedName>
        <fullName evidence="5">Zeta-carotene desaturase, chloroplastic/chromoplastic</fullName>
        <ecNumber evidence="4">1.3.5.6</ecNumber>
    </recommendedName>
    <alternativeName>
        <fullName evidence="9">9,9'-di-cis-zeta-carotene desaturase</fullName>
    </alternativeName>
    <alternativeName>
        <fullName evidence="8">Carotene 7,8-desaturase</fullName>
    </alternativeName>
</protein>
<evidence type="ECO:0000256" key="2">
    <source>
        <dbReference type="ARBA" id="ARBA00004900"/>
    </source>
</evidence>
<dbReference type="GO" id="GO:0016719">
    <property type="term" value="F:9,9'-di-cis-zeta-carotene desaturase activity"/>
    <property type="evidence" value="ECO:0007669"/>
    <property type="project" value="UniProtKB-EC"/>
</dbReference>
<evidence type="ECO:0000259" key="10">
    <source>
        <dbReference type="Pfam" id="PF01593"/>
    </source>
</evidence>
<dbReference type="SUPFAM" id="SSF51905">
    <property type="entry name" value="FAD/NAD(P)-binding domain"/>
    <property type="match status" value="1"/>
</dbReference>
<dbReference type="InterPro" id="IPR036188">
    <property type="entry name" value="FAD/NAD-bd_sf"/>
</dbReference>
<comment type="caution">
    <text evidence="11">The sequence shown here is derived from an EMBL/GenBank/DDBJ whole genome shotgun (WGS) entry which is preliminary data.</text>
</comment>
<keyword evidence="6" id="KW-0125">Carotenoid biosynthesis</keyword>
<dbReference type="AlphaFoldDB" id="A0AAV9I8Q3"/>
<evidence type="ECO:0000256" key="1">
    <source>
        <dbReference type="ARBA" id="ARBA00000914"/>
    </source>
</evidence>
<dbReference type="EMBL" id="JANCYU010000019">
    <property type="protein sequence ID" value="KAK4523697.1"/>
    <property type="molecule type" value="Genomic_DNA"/>
</dbReference>
<reference evidence="11 12" key="1">
    <citation type="submission" date="2022-07" db="EMBL/GenBank/DDBJ databases">
        <title>Genome-wide signatures of adaptation to extreme environments.</title>
        <authorList>
            <person name="Cho C.H."/>
            <person name="Yoon H.S."/>
        </authorList>
    </citation>
    <scope>NUCLEOTIDE SEQUENCE [LARGE SCALE GENOMIC DNA]</scope>
    <source>
        <strain evidence="11 12">108.79 E11</strain>
    </source>
</reference>
<evidence type="ECO:0000256" key="3">
    <source>
        <dbReference type="ARBA" id="ARBA00010192"/>
    </source>
</evidence>
<dbReference type="GO" id="GO:0016117">
    <property type="term" value="P:carotenoid biosynthetic process"/>
    <property type="evidence" value="ECO:0007669"/>
    <property type="project" value="UniProtKB-KW"/>
</dbReference>
<keyword evidence="12" id="KW-1185">Reference proteome</keyword>
<evidence type="ECO:0000256" key="9">
    <source>
        <dbReference type="ARBA" id="ARBA00031301"/>
    </source>
</evidence>
<comment type="similarity">
    <text evidence="3">Belongs to the zeta carotene desaturase family.</text>
</comment>
<dbReference type="InterPro" id="IPR002937">
    <property type="entry name" value="Amino_oxidase"/>
</dbReference>
<dbReference type="NCBIfam" id="TIGR02732">
    <property type="entry name" value="zeta_caro_desat"/>
    <property type="match status" value="1"/>
</dbReference>
<evidence type="ECO:0000313" key="12">
    <source>
        <dbReference type="Proteomes" id="UP001300502"/>
    </source>
</evidence>
<evidence type="ECO:0000256" key="6">
    <source>
        <dbReference type="ARBA" id="ARBA00022746"/>
    </source>
</evidence>
<evidence type="ECO:0000256" key="7">
    <source>
        <dbReference type="ARBA" id="ARBA00023002"/>
    </source>
</evidence>
<gene>
    <name evidence="11" type="ORF">GAYE_PCTG75G1593</name>
</gene>
<dbReference type="Pfam" id="PF01593">
    <property type="entry name" value="Amino_oxidase"/>
    <property type="match status" value="1"/>
</dbReference>
<organism evidence="11 12">
    <name type="scientific">Galdieria yellowstonensis</name>
    <dbReference type="NCBI Taxonomy" id="3028027"/>
    <lineage>
        <taxon>Eukaryota</taxon>
        <taxon>Rhodophyta</taxon>
        <taxon>Bangiophyceae</taxon>
        <taxon>Galdieriales</taxon>
        <taxon>Galdieriaceae</taxon>
        <taxon>Galdieria</taxon>
    </lineage>
</organism>
<keyword evidence="7" id="KW-0560">Oxidoreductase</keyword>
<dbReference type="PANTHER" id="PTHR42923:SF41">
    <property type="entry name" value="ZETA-CAROTENE DESATURASE, CHLOROPLASTIC_CHROMOPLASTIC"/>
    <property type="match status" value="1"/>
</dbReference>
<dbReference type="PANTHER" id="PTHR42923">
    <property type="entry name" value="PROTOPORPHYRINOGEN OXIDASE"/>
    <property type="match status" value="1"/>
</dbReference>
<name>A0AAV9I8Q3_9RHOD</name>
<proteinExistence type="inferred from homology"/>
<feature type="domain" description="Amine oxidase" evidence="10">
    <location>
        <begin position="15"/>
        <end position="489"/>
    </location>
</feature>
<dbReference type="InterPro" id="IPR050464">
    <property type="entry name" value="Zeta_carotene_desat/Oxidored"/>
</dbReference>
<dbReference type="InterPro" id="IPR014103">
    <property type="entry name" value="Zeta_caro_desat"/>
</dbReference>
<dbReference type="PRINTS" id="PR00419">
    <property type="entry name" value="ADXRDTASE"/>
</dbReference>
<comment type="pathway">
    <text evidence="2">Carotenoid biosynthesis; lycopene biosynthesis.</text>
</comment>
<dbReference type="Gene3D" id="3.50.50.60">
    <property type="entry name" value="FAD/NAD(P)-binding domain"/>
    <property type="match status" value="1"/>
</dbReference>
<evidence type="ECO:0000256" key="5">
    <source>
        <dbReference type="ARBA" id="ARBA00015490"/>
    </source>
</evidence>
<dbReference type="Proteomes" id="UP001300502">
    <property type="component" value="Unassembled WGS sequence"/>
</dbReference>
<evidence type="ECO:0000256" key="4">
    <source>
        <dbReference type="ARBA" id="ARBA00012788"/>
    </source>
</evidence>
<sequence length="497" mass="55166">MKTTTSHIAVVGGGLAGLSTAIQLIDRGYQVTIYESRKVLGGKVASWKDKDGNHIEMGLHVFFGCYYELFGLMSKLGIIDHLLLKEHVHQYVNKGGKVAGLDFRFGILGAPWNGIKAFLTTRQLGNVEKLRNAWVLATSPVVRGLVDLHGAMRQIRELDKYSFAEWFLARGGTNTSLERLWNPIAYALGFIDCFQISARCMLTIFVLFATKSEASVLRMLKGAPGDYLTGPMADYLQQRNAPIFLRKKVRRLIYENSQDGAQWRVTGLETAEEARGNAPGKTVSVDGVVVACDVRGAQRLLPQEFRTFSSLDAIFRLETVPVITVQLRFDGWIDPSSSSTSSQAMTTENGDAIVMDNLLYSADADFSCFADLALTSPESYYKEGQGSLLQLVITPGDKYMHCTNEYIVETMLEQVRELFPCSRNLKCIWYSVVKLGHSLYREAPNTDVWRPKQETPISGLFLAGSYTAQDYIDSMEGAVKSGRLAAEAVSQKIPVNK</sequence>